<dbReference type="InterPro" id="IPR050678">
    <property type="entry name" value="DNA_Partitioning_ATPase"/>
</dbReference>
<dbReference type="InterPro" id="IPR025669">
    <property type="entry name" value="AAA_dom"/>
</dbReference>
<sequence>MTQPQRRARRIAVANNKGGTGKTSAVVNLAAALAFHGMRVLVIDMDPQGNAGRRLAALLAANQVTISDVLRAIAEQPDADLSGCAADAFAEIGWPEPYRSNITLIPSRPDLENRALTEAGLLGAVKRLDVALDGADDDFDIVLMDCPPNLGHLTQMVLKATHDVLVVMDPEIDGIEGAIALRDFVANGRKKLDKDDLRIIGYIVNKVDARLGADAYQTKENIPELFGDGLMLPMLPLRAAVKDAADSDPPRPLRALGSAGNEMADNYDTLASILSERAGLGKLKIEVK</sequence>
<dbReference type="PANTHER" id="PTHR13696:SF52">
    <property type="entry name" value="PARA FAMILY PROTEIN CT_582"/>
    <property type="match status" value="1"/>
</dbReference>
<proteinExistence type="predicted"/>
<dbReference type="Pfam" id="PF13614">
    <property type="entry name" value="AAA_31"/>
    <property type="match status" value="1"/>
</dbReference>
<dbReference type="SUPFAM" id="SSF52540">
    <property type="entry name" value="P-loop containing nucleoside triphosphate hydrolases"/>
    <property type="match status" value="1"/>
</dbReference>
<name>A0A1I0LU62_9ACTN</name>
<keyword evidence="3" id="KW-1185">Reference proteome</keyword>
<reference evidence="2 3" key="1">
    <citation type="submission" date="2016-10" db="EMBL/GenBank/DDBJ databases">
        <authorList>
            <person name="de Groot N.N."/>
        </authorList>
    </citation>
    <scope>NUCLEOTIDE SEQUENCE [LARGE SCALE GENOMIC DNA]</scope>
    <source>
        <strain evidence="2 3">CGMCC 4.5598</strain>
    </source>
</reference>
<dbReference type="RefSeq" id="WP_218156230.1">
    <property type="nucleotide sequence ID" value="NZ_FOHX01000027.1"/>
</dbReference>
<dbReference type="EMBL" id="FOHX01000027">
    <property type="protein sequence ID" value="SEU46881.1"/>
    <property type="molecule type" value="Genomic_DNA"/>
</dbReference>
<dbReference type="STRING" id="568860.SAMN05421811_127169"/>
<evidence type="ECO:0000313" key="2">
    <source>
        <dbReference type="EMBL" id="SEU46881.1"/>
    </source>
</evidence>
<dbReference type="InterPro" id="IPR027417">
    <property type="entry name" value="P-loop_NTPase"/>
</dbReference>
<dbReference type="Gene3D" id="3.40.50.300">
    <property type="entry name" value="P-loop containing nucleotide triphosphate hydrolases"/>
    <property type="match status" value="1"/>
</dbReference>
<protein>
    <submittedName>
        <fullName evidence="2">Chromosome partitioning protein</fullName>
    </submittedName>
</protein>
<evidence type="ECO:0000259" key="1">
    <source>
        <dbReference type="Pfam" id="PF13614"/>
    </source>
</evidence>
<organism evidence="2 3">
    <name type="scientific">Nonomuraea wenchangensis</name>
    <dbReference type="NCBI Taxonomy" id="568860"/>
    <lineage>
        <taxon>Bacteria</taxon>
        <taxon>Bacillati</taxon>
        <taxon>Actinomycetota</taxon>
        <taxon>Actinomycetes</taxon>
        <taxon>Streptosporangiales</taxon>
        <taxon>Streptosporangiaceae</taxon>
        <taxon>Nonomuraea</taxon>
    </lineage>
</organism>
<dbReference type="Proteomes" id="UP000199361">
    <property type="component" value="Unassembled WGS sequence"/>
</dbReference>
<dbReference type="CDD" id="cd02042">
    <property type="entry name" value="ParAB_family"/>
    <property type="match status" value="1"/>
</dbReference>
<evidence type="ECO:0000313" key="3">
    <source>
        <dbReference type="Proteomes" id="UP000199361"/>
    </source>
</evidence>
<accession>A0A1I0LU62</accession>
<gene>
    <name evidence="2" type="ORF">SAMN05421811_127169</name>
</gene>
<dbReference type="AlphaFoldDB" id="A0A1I0LU62"/>
<dbReference type="PANTHER" id="PTHR13696">
    <property type="entry name" value="P-LOOP CONTAINING NUCLEOSIDE TRIPHOSPHATE HYDROLASE"/>
    <property type="match status" value="1"/>
</dbReference>
<feature type="domain" description="AAA" evidence="1">
    <location>
        <begin position="9"/>
        <end position="193"/>
    </location>
</feature>